<evidence type="ECO:0000313" key="2">
    <source>
        <dbReference type="EMBL" id="NMQ29680.1"/>
    </source>
</evidence>
<reference evidence="2 3" key="1">
    <citation type="submission" date="2019-03" db="EMBL/GenBank/DDBJ databases">
        <title>Metabolic reconstructions from genomes of highly enriched 'Candidatus Accumulibacter' and 'Candidatus Competibacter' bioreactor populations.</title>
        <authorList>
            <person name="Annavajhala M.K."/>
            <person name="Welles L."/>
            <person name="Abbas B."/>
            <person name="Sorokin D."/>
            <person name="Park H."/>
            <person name="Van Loosdrecht M."/>
            <person name="Chandran K."/>
        </authorList>
    </citation>
    <scope>NUCLEOTIDE SEQUENCE [LARGE SCALE GENOMIC DNA]</scope>
    <source>
        <strain evidence="2 3">SBR_S</strain>
    </source>
</reference>
<dbReference type="CDD" id="cd11079">
    <property type="entry name" value="Cyp_unk"/>
    <property type="match status" value="1"/>
</dbReference>
<comment type="similarity">
    <text evidence="1">Belongs to the cytochrome P450 family.</text>
</comment>
<protein>
    <submittedName>
        <fullName evidence="2">Cytochrome P450</fullName>
    </submittedName>
</protein>
<dbReference type="PRINTS" id="PR00359">
    <property type="entry name" value="BP450"/>
</dbReference>
<gene>
    <name evidence="2" type="ORF">E4Q23_19020</name>
</gene>
<dbReference type="InterPro" id="IPR002397">
    <property type="entry name" value="Cyt_P450_B"/>
</dbReference>
<accession>A0ABX1U3S8</accession>
<dbReference type="PANTHER" id="PTHR46696:SF6">
    <property type="entry name" value="P450, PUTATIVE (EUROFUNG)-RELATED"/>
    <property type="match status" value="1"/>
</dbReference>
<dbReference type="InterPro" id="IPR001128">
    <property type="entry name" value="Cyt_P450"/>
</dbReference>
<dbReference type="Proteomes" id="UP000749010">
    <property type="component" value="Unassembled WGS sequence"/>
</dbReference>
<keyword evidence="3" id="KW-1185">Reference proteome</keyword>
<dbReference type="Gene3D" id="1.10.630.10">
    <property type="entry name" value="Cytochrome P450"/>
    <property type="match status" value="1"/>
</dbReference>
<dbReference type="Pfam" id="PF00067">
    <property type="entry name" value="p450"/>
    <property type="match status" value="1"/>
</dbReference>
<evidence type="ECO:0000313" key="3">
    <source>
        <dbReference type="Proteomes" id="UP000749010"/>
    </source>
</evidence>
<dbReference type="SUPFAM" id="SSF48264">
    <property type="entry name" value="Cytochrome P450"/>
    <property type="match status" value="1"/>
</dbReference>
<proteinExistence type="inferred from homology"/>
<sequence>MTVNAMQQQDWDPRSEAVQRDQRAAYDEMRERCPIAYSDFLGWSLFRHEDILRVLNDPATFSNAVSRHLSVPDGMDPPEHTTFRRMIMPYFGPERVAAFEPQCREIAATLVQALQARDEVEFIGDFANGFAIRSQCASLGWPLDLCEPLRLWTAKNRQATFAEDRVAMAEIAREFEGYVHDLLQIRRAAGDQASNDITSSLLRQQVQGRPLRDEETVSVLRNWTVGEIGTISAALGILAYHLSEHADLQQQLRTQPSLLPAASEEILRIHGPLVANRRITTRAVEIGGRKIAAGERISLIWISANRDGRVFEDPETYRPHREQTANMLYGAGIHVCPGAPLARMEMRVALEELLAHTAVINPIPERPPTTAVYPGSGFATLPLRIR</sequence>
<evidence type="ECO:0000256" key="1">
    <source>
        <dbReference type="ARBA" id="ARBA00010617"/>
    </source>
</evidence>
<dbReference type="InterPro" id="IPR036396">
    <property type="entry name" value="Cyt_P450_sf"/>
</dbReference>
<comment type="caution">
    <text evidence="2">The sequence shown here is derived from an EMBL/GenBank/DDBJ whole genome shotgun (WGS) entry which is preliminary data.</text>
</comment>
<name>A0ABX1U3S8_9PROT</name>
<dbReference type="PANTHER" id="PTHR46696">
    <property type="entry name" value="P450, PUTATIVE (EUROFUNG)-RELATED"/>
    <property type="match status" value="1"/>
</dbReference>
<dbReference type="EMBL" id="SPMY01000064">
    <property type="protein sequence ID" value="NMQ29680.1"/>
    <property type="molecule type" value="Genomic_DNA"/>
</dbReference>
<organism evidence="2 3">
    <name type="scientific">Candidatus Accumulibacter phosphatis</name>
    <dbReference type="NCBI Taxonomy" id="327160"/>
    <lineage>
        <taxon>Bacteria</taxon>
        <taxon>Pseudomonadati</taxon>
        <taxon>Pseudomonadota</taxon>
        <taxon>Betaproteobacteria</taxon>
        <taxon>Candidatus Accumulibacter</taxon>
    </lineage>
</organism>
<dbReference type="RefSeq" id="WP_169068129.1">
    <property type="nucleotide sequence ID" value="NZ_SPMY01000064.1"/>
</dbReference>